<dbReference type="Pfam" id="PF01477">
    <property type="entry name" value="PLAT"/>
    <property type="match status" value="1"/>
</dbReference>
<evidence type="ECO:0000313" key="4">
    <source>
        <dbReference type="Proteomes" id="UP000597656"/>
    </source>
</evidence>
<dbReference type="SUPFAM" id="SSF49723">
    <property type="entry name" value="Lipase/lipooxygenase domain (PLAT/LH2 domain)"/>
    <property type="match status" value="1"/>
</dbReference>
<comment type="caution">
    <text evidence="3">The sequence shown here is derived from an EMBL/GenBank/DDBJ whole genome shotgun (WGS) entry which is preliminary data.</text>
</comment>
<gene>
    <name evidence="3" type="ORF">GCM10011609_25220</name>
</gene>
<dbReference type="InterPro" id="IPR036392">
    <property type="entry name" value="PLAT/LH2_dom_sf"/>
</dbReference>
<dbReference type="RefSeq" id="WP_189154862.1">
    <property type="nucleotide sequence ID" value="NZ_BMNC01000003.1"/>
</dbReference>
<keyword evidence="4" id="KW-1185">Reference proteome</keyword>
<feature type="chain" id="PRO_5046888302" description="PLAT domain-containing protein" evidence="1">
    <location>
        <begin position="27"/>
        <end position="141"/>
    </location>
</feature>
<evidence type="ECO:0000259" key="2">
    <source>
        <dbReference type="PROSITE" id="PS50095"/>
    </source>
</evidence>
<dbReference type="Gene3D" id="2.60.60.20">
    <property type="entry name" value="PLAT/LH2 domain"/>
    <property type="match status" value="1"/>
</dbReference>
<proteinExistence type="predicted"/>
<sequence length="141" mass="15585">MKIRTVLLSAALAVLGSLTAVVPASAADGISTYYLTFRTGNLTNADTEDPVRVTMFGTEGKSDPMQFDRDFRRGETWTSGPHRHPSFGTIGYISLGKGGRESDAWYSEYVAIHEESTGRVYHCAVNEWFPQSSLTRYYACS</sequence>
<feature type="signal peptide" evidence="1">
    <location>
        <begin position="1"/>
        <end position="26"/>
    </location>
</feature>
<organism evidence="3 4">
    <name type="scientific">Lentzea pudingi</name>
    <dbReference type="NCBI Taxonomy" id="1789439"/>
    <lineage>
        <taxon>Bacteria</taxon>
        <taxon>Bacillati</taxon>
        <taxon>Actinomycetota</taxon>
        <taxon>Actinomycetes</taxon>
        <taxon>Pseudonocardiales</taxon>
        <taxon>Pseudonocardiaceae</taxon>
        <taxon>Lentzea</taxon>
    </lineage>
</organism>
<evidence type="ECO:0000313" key="3">
    <source>
        <dbReference type="EMBL" id="GGM87543.1"/>
    </source>
</evidence>
<protein>
    <recommendedName>
        <fullName evidence="2">PLAT domain-containing protein</fullName>
    </recommendedName>
</protein>
<evidence type="ECO:0000256" key="1">
    <source>
        <dbReference type="SAM" id="SignalP"/>
    </source>
</evidence>
<feature type="domain" description="PLAT" evidence="2">
    <location>
        <begin position="31"/>
        <end position="141"/>
    </location>
</feature>
<reference evidence="4" key="1">
    <citation type="journal article" date="2019" name="Int. J. Syst. Evol. Microbiol.">
        <title>The Global Catalogue of Microorganisms (GCM) 10K type strain sequencing project: providing services to taxonomists for standard genome sequencing and annotation.</title>
        <authorList>
            <consortium name="The Broad Institute Genomics Platform"/>
            <consortium name="The Broad Institute Genome Sequencing Center for Infectious Disease"/>
            <person name="Wu L."/>
            <person name="Ma J."/>
        </authorList>
    </citation>
    <scope>NUCLEOTIDE SEQUENCE [LARGE SCALE GENOMIC DNA]</scope>
    <source>
        <strain evidence="4">CGMCC 4.7319</strain>
    </source>
</reference>
<keyword evidence="1" id="KW-0732">Signal</keyword>
<accession>A0ABQ2HP65</accession>
<dbReference type="EMBL" id="BMNC01000003">
    <property type="protein sequence ID" value="GGM87543.1"/>
    <property type="molecule type" value="Genomic_DNA"/>
</dbReference>
<dbReference type="InterPro" id="IPR001024">
    <property type="entry name" value="PLAT/LH2_dom"/>
</dbReference>
<name>A0ABQ2HP65_9PSEU</name>
<dbReference type="PROSITE" id="PS50095">
    <property type="entry name" value="PLAT"/>
    <property type="match status" value="1"/>
</dbReference>
<dbReference type="Proteomes" id="UP000597656">
    <property type="component" value="Unassembled WGS sequence"/>
</dbReference>